<evidence type="ECO:0000256" key="8">
    <source>
        <dbReference type="ARBA" id="ARBA00022598"/>
    </source>
</evidence>
<gene>
    <name evidence="23" type="ORF">SP60_03420</name>
</gene>
<dbReference type="AlphaFoldDB" id="A0A0M4PMS8"/>
<comment type="catalytic activity">
    <reaction evidence="20">
        <text>7,8-dihydropteroate + L-glutamate + ATP = 7,8-dihydrofolate + ADP + phosphate + H(+)</text>
        <dbReference type="Rhea" id="RHEA:23584"/>
        <dbReference type="ChEBI" id="CHEBI:15378"/>
        <dbReference type="ChEBI" id="CHEBI:17839"/>
        <dbReference type="ChEBI" id="CHEBI:29985"/>
        <dbReference type="ChEBI" id="CHEBI:30616"/>
        <dbReference type="ChEBI" id="CHEBI:43474"/>
        <dbReference type="ChEBI" id="CHEBI:57451"/>
        <dbReference type="ChEBI" id="CHEBI:456216"/>
        <dbReference type="EC" id="6.3.2.12"/>
    </reaction>
</comment>
<dbReference type="SUPFAM" id="SSF53623">
    <property type="entry name" value="MurD-like peptide ligases, catalytic domain"/>
    <property type="match status" value="1"/>
</dbReference>
<evidence type="ECO:0000256" key="4">
    <source>
        <dbReference type="ARBA" id="ARBA00008276"/>
    </source>
</evidence>
<dbReference type="EC" id="6.3.2.12" evidence="5"/>
<evidence type="ECO:0000259" key="21">
    <source>
        <dbReference type="Pfam" id="PF02875"/>
    </source>
</evidence>
<evidence type="ECO:0000256" key="9">
    <source>
        <dbReference type="ARBA" id="ARBA00022723"/>
    </source>
</evidence>
<keyword evidence="10" id="KW-0547">Nucleotide-binding</keyword>
<dbReference type="GO" id="GO:0005524">
    <property type="term" value="F:ATP binding"/>
    <property type="evidence" value="ECO:0007669"/>
    <property type="project" value="UniProtKB-KW"/>
</dbReference>
<proteinExistence type="inferred from homology"/>
<dbReference type="RefSeq" id="WP_053951297.1">
    <property type="nucleotide sequence ID" value="NZ_CP010552.1"/>
</dbReference>
<dbReference type="KEGG" id="tho:SP60_03420"/>
<dbReference type="Pfam" id="PF08245">
    <property type="entry name" value="Mur_ligase_M"/>
    <property type="match status" value="1"/>
</dbReference>
<dbReference type="EC" id="6.3.2.17" evidence="6"/>
<dbReference type="InterPro" id="IPR001645">
    <property type="entry name" value="Folylpolyglutamate_synth"/>
</dbReference>
<comment type="similarity">
    <text evidence="4">Belongs to the folylpolyglutamate synthase family.</text>
</comment>
<keyword evidence="13" id="KW-0289">Folate biosynthesis</keyword>
<dbReference type="GO" id="GO:0004326">
    <property type="term" value="F:tetrahydrofolylpolyglutamate synthase activity"/>
    <property type="evidence" value="ECO:0007669"/>
    <property type="project" value="UniProtKB-EC"/>
</dbReference>
<dbReference type="GO" id="GO:0046656">
    <property type="term" value="P:folic acid biosynthetic process"/>
    <property type="evidence" value="ECO:0007669"/>
    <property type="project" value="UniProtKB-KW"/>
</dbReference>
<comment type="pathway">
    <text evidence="3">Cofactor biosynthesis; tetrahydrofolylpolyglutamate biosynthesis.</text>
</comment>
<dbReference type="GO" id="GO:0046654">
    <property type="term" value="P:tetrahydrofolate biosynthetic process"/>
    <property type="evidence" value="ECO:0007669"/>
    <property type="project" value="UniProtKB-UniPathway"/>
</dbReference>
<feature type="domain" description="Mur ligase central" evidence="22">
    <location>
        <begin position="48"/>
        <end position="186"/>
    </location>
</feature>
<dbReference type="Pfam" id="PF02875">
    <property type="entry name" value="Mur_ligase_C"/>
    <property type="match status" value="1"/>
</dbReference>
<dbReference type="SUPFAM" id="SSF53244">
    <property type="entry name" value="MurD-like peptide ligases, peptide-binding domain"/>
    <property type="match status" value="1"/>
</dbReference>
<evidence type="ECO:0000256" key="3">
    <source>
        <dbReference type="ARBA" id="ARBA00005150"/>
    </source>
</evidence>
<dbReference type="PANTHER" id="PTHR11136:SF0">
    <property type="entry name" value="DIHYDROFOLATE SYNTHETASE-RELATED"/>
    <property type="match status" value="1"/>
</dbReference>
<keyword evidence="12" id="KW-0460">Magnesium</keyword>
<keyword evidence="9" id="KW-0479">Metal-binding</keyword>
<name>A0A0M4PMS8_9GAMM</name>
<dbReference type="PROSITE" id="PS01012">
    <property type="entry name" value="FOLYLPOLYGLU_SYNT_2"/>
    <property type="match status" value="1"/>
</dbReference>
<evidence type="ECO:0000256" key="19">
    <source>
        <dbReference type="ARBA" id="ARBA00049035"/>
    </source>
</evidence>
<dbReference type="Gene3D" id="3.40.1190.10">
    <property type="entry name" value="Mur-like, catalytic domain"/>
    <property type="match status" value="1"/>
</dbReference>
<evidence type="ECO:0000256" key="16">
    <source>
        <dbReference type="ARBA" id="ARBA00032510"/>
    </source>
</evidence>
<dbReference type="PIRSF" id="PIRSF001563">
    <property type="entry name" value="Folylpolyglu_synth"/>
    <property type="match status" value="1"/>
</dbReference>
<dbReference type="EMBL" id="CP010552">
    <property type="protein sequence ID" value="ALE52354.1"/>
    <property type="molecule type" value="Genomic_DNA"/>
</dbReference>
<keyword evidence="8" id="KW-0436">Ligase</keyword>
<evidence type="ECO:0000256" key="12">
    <source>
        <dbReference type="ARBA" id="ARBA00022842"/>
    </source>
</evidence>
<evidence type="ECO:0000256" key="11">
    <source>
        <dbReference type="ARBA" id="ARBA00022840"/>
    </source>
</evidence>
<dbReference type="NCBIfam" id="TIGR01499">
    <property type="entry name" value="folC"/>
    <property type="match status" value="1"/>
</dbReference>
<dbReference type="InterPro" id="IPR036615">
    <property type="entry name" value="Mur_ligase_C_dom_sf"/>
</dbReference>
<dbReference type="STRING" id="1705394.SP60_03420"/>
<dbReference type="GO" id="GO:0008841">
    <property type="term" value="F:dihydrofolate synthase activity"/>
    <property type="evidence" value="ECO:0007669"/>
    <property type="project" value="UniProtKB-EC"/>
</dbReference>
<dbReference type="Gene3D" id="3.90.190.20">
    <property type="entry name" value="Mur ligase, C-terminal domain"/>
    <property type="match status" value="1"/>
</dbReference>
<comment type="catalytic activity">
    <reaction evidence="19">
        <text>(6R)-5,10-methylenetetrahydrofolyl-(gamma-L-Glu)(n) + L-glutamate + ATP = (6R)-5,10-methylenetetrahydrofolyl-(gamma-L-Glu)(n+1) + ADP + phosphate + H(+)</text>
        <dbReference type="Rhea" id="RHEA:51912"/>
        <dbReference type="Rhea" id="RHEA-COMP:13257"/>
        <dbReference type="Rhea" id="RHEA-COMP:13258"/>
        <dbReference type="ChEBI" id="CHEBI:15378"/>
        <dbReference type="ChEBI" id="CHEBI:29985"/>
        <dbReference type="ChEBI" id="CHEBI:30616"/>
        <dbReference type="ChEBI" id="CHEBI:43474"/>
        <dbReference type="ChEBI" id="CHEBI:136572"/>
        <dbReference type="ChEBI" id="CHEBI:456216"/>
        <dbReference type="EC" id="6.3.2.17"/>
    </reaction>
</comment>
<feature type="domain" description="Mur ligase C-terminal" evidence="21">
    <location>
        <begin position="268"/>
        <end position="383"/>
    </location>
</feature>
<comment type="function">
    <text evidence="1">Functions in two distinct reactions of the de novo folate biosynthetic pathway. Catalyzes the addition of a glutamate residue to dihydropteroate (7,8-dihydropteroate or H2Pte) to form dihydrofolate (7,8-dihydrofolate monoglutamate or H2Pte-Glu). Also catalyzes successive additions of L-glutamate to tetrahydrofolate or 10-formyltetrahydrofolate or 5,10-methylenetetrahydrofolate, leading to folylpolyglutamate derivatives.</text>
</comment>
<dbReference type="InterPro" id="IPR018109">
    <property type="entry name" value="Folylpolyglutamate_synth_CS"/>
</dbReference>
<protein>
    <recommendedName>
        <fullName evidence="7">Dihydrofolate synthase/folylpolyglutamate synthase</fullName>
        <ecNumber evidence="5">6.3.2.12</ecNumber>
        <ecNumber evidence="6">6.3.2.17</ecNumber>
    </recommendedName>
    <alternativeName>
        <fullName evidence="16">Folylpoly-gamma-glutamate synthetase-dihydrofolate synthetase</fullName>
    </alternativeName>
    <alternativeName>
        <fullName evidence="14">Folylpolyglutamate synthetase</fullName>
    </alternativeName>
    <alternativeName>
        <fullName evidence="15">Tetrahydrofolylpolyglutamate synthase</fullName>
    </alternativeName>
</protein>
<evidence type="ECO:0000259" key="22">
    <source>
        <dbReference type="Pfam" id="PF08245"/>
    </source>
</evidence>
<comment type="catalytic activity">
    <reaction evidence="18">
        <text>10-formyltetrahydrofolyl-(gamma-L-Glu)(n) + L-glutamate + ATP = 10-formyltetrahydrofolyl-(gamma-L-Glu)(n+1) + ADP + phosphate + H(+)</text>
        <dbReference type="Rhea" id="RHEA:51904"/>
        <dbReference type="Rhea" id="RHEA-COMP:13088"/>
        <dbReference type="Rhea" id="RHEA-COMP:14300"/>
        <dbReference type="ChEBI" id="CHEBI:15378"/>
        <dbReference type="ChEBI" id="CHEBI:29985"/>
        <dbReference type="ChEBI" id="CHEBI:30616"/>
        <dbReference type="ChEBI" id="CHEBI:43474"/>
        <dbReference type="ChEBI" id="CHEBI:134413"/>
        <dbReference type="ChEBI" id="CHEBI:456216"/>
        <dbReference type="EC" id="6.3.2.17"/>
    </reaction>
</comment>
<dbReference type="InterPro" id="IPR004101">
    <property type="entry name" value="Mur_ligase_C"/>
</dbReference>
<accession>A0A0M4PMS8</accession>
<evidence type="ECO:0000256" key="13">
    <source>
        <dbReference type="ARBA" id="ARBA00022909"/>
    </source>
</evidence>
<sequence length="396" mass="43515">MGGLKTLEQWLAWQESLHSQEIDLGLERIQSVYSRLFPEGVPFTTITVAGTNGKGSTIALIESIYQQSIFTVAKFTSPHILSYNERFVMNGIQATDDQICTAFEAIEQVRNNTSLTYFEFSTLAALLIFAEQKIDVAILEVGLGGRLDSTNVVDTDMAVITNIAIDHVDYLGATRELIGHEKSGIMRANIPCICGDTNPPESLAKHANTVGALLEFVQQPYAGELLLTGDHQRQNAALAALCVHKLQAKFSIDNQALSQGLKSAQIEGRFQTQTINNKLVIFDVAHNEAAVQALARELAKDQQPTLAIFAALKDKNIAHMINAISPQIEQWLLVPLEVHRATDMNFLLNQFSLKETARACSSMSAAIERALQQHSCQRIVIFGSFHVVSAALKILK</sequence>
<dbReference type="UniPathway" id="UPA00077">
    <property type="reaction ID" value="UER00157"/>
</dbReference>
<keyword evidence="11" id="KW-0067">ATP-binding</keyword>
<dbReference type="InterPro" id="IPR036565">
    <property type="entry name" value="Mur-like_cat_sf"/>
</dbReference>
<keyword evidence="24" id="KW-1185">Reference proteome</keyword>
<evidence type="ECO:0000256" key="18">
    <source>
        <dbReference type="ARBA" id="ARBA00047808"/>
    </source>
</evidence>
<dbReference type="GO" id="GO:0005737">
    <property type="term" value="C:cytoplasm"/>
    <property type="evidence" value="ECO:0007669"/>
    <property type="project" value="TreeGrafter"/>
</dbReference>
<organism evidence="23 24">
    <name type="scientific">Candidatus Thioglobus autotrophicus</name>
    <dbReference type="NCBI Taxonomy" id="1705394"/>
    <lineage>
        <taxon>Bacteria</taxon>
        <taxon>Pseudomonadati</taxon>
        <taxon>Pseudomonadota</taxon>
        <taxon>Gammaproteobacteria</taxon>
        <taxon>Candidatus Pseudothioglobaceae</taxon>
        <taxon>Candidatus Thioglobus</taxon>
    </lineage>
</organism>
<evidence type="ECO:0000256" key="14">
    <source>
        <dbReference type="ARBA" id="ARBA00030048"/>
    </source>
</evidence>
<evidence type="ECO:0000256" key="5">
    <source>
        <dbReference type="ARBA" id="ARBA00013023"/>
    </source>
</evidence>
<dbReference type="OrthoDB" id="9809356at2"/>
<evidence type="ECO:0000256" key="20">
    <source>
        <dbReference type="ARBA" id="ARBA00049161"/>
    </source>
</evidence>
<evidence type="ECO:0000256" key="7">
    <source>
        <dbReference type="ARBA" id="ARBA00019357"/>
    </source>
</evidence>
<dbReference type="PANTHER" id="PTHR11136">
    <property type="entry name" value="FOLYLPOLYGLUTAMATE SYNTHASE-RELATED"/>
    <property type="match status" value="1"/>
</dbReference>
<reference evidence="23 24" key="1">
    <citation type="journal article" date="2015" name="Genome Announc.">
        <title>Genome Sequence of 'Candidatus Thioglobus autotrophica' Strain EF1, a Chemoautotroph from the SUP05 Clade of Marine Gammaproteobacteria.</title>
        <authorList>
            <person name="Shah V."/>
            <person name="Morris R.M."/>
        </authorList>
    </citation>
    <scope>NUCLEOTIDE SEQUENCE [LARGE SCALE GENOMIC DNA]</scope>
    <source>
        <strain evidence="23 24">EF1</strain>
    </source>
</reference>
<dbReference type="GO" id="GO:0046872">
    <property type="term" value="F:metal ion binding"/>
    <property type="evidence" value="ECO:0007669"/>
    <property type="project" value="UniProtKB-KW"/>
</dbReference>
<evidence type="ECO:0000313" key="24">
    <source>
        <dbReference type="Proteomes" id="UP000058020"/>
    </source>
</evidence>
<dbReference type="PATRIC" id="fig|1705394.5.peg.691"/>
<evidence type="ECO:0000256" key="1">
    <source>
        <dbReference type="ARBA" id="ARBA00002714"/>
    </source>
</evidence>
<evidence type="ECO:0000313" key="23">
    <source>
        <dbReference type="EMBL" id="ALE52354.1"/>
    </source>
</evidence>
<evidence type="ECO:0000256" key="10">
    <source>
        <dbReference type="ARBA" id="ARBA00022741"/>
    </source>
</evidence>
<evidence type="ECO:0000256" key="15">
    <source>
        <dbReference type="ARBA" id="ARBA00030592"/>
    </source>
</evidence>
<evidence type="ECO:0000256" key="6">
    <source>
        <dbReference type="ARBA" id="ARBA00013025"/>
    </source>
</evidence>
<comment type="pathway">
    <text evidence="2">Cofactor biosynthesis; tetrahydrofolate biosynthesis; 7,8-dihydrofolate from 2-amino-4-hydroxy-6-hydroxymethyl-7,8-dihydropteridine diphosphate and 4-aminobenzoate: step 2/2.</text>
</comment>
<dbReference type="Proteomes" id="UP000058020">
    <property type="component" value="Chromosome"/>
</dbReference>
<evidence type="ECO:0000256" key="2">
    <source>
        <dbReference type="ARBA" id="ARBA00004799"/>
    </source>
</evidence>
<comment type="catalytic activity">
    <reaction evidence="17">
        <text>(6S)-5,6,7,8-tetrahydrofolyl-(gamma-L-Glu)(n) + L-glutamate + ATP = (6S)-5,6,7,8-tetrahydrofolyl-(gamma-L-Glu)(n+1) + ADP + phosphate + H(+)</text>
        <dbReference type="Rhea" id="RHEA:10580"/>
        <dbReference type="Rhea" id="RHEA-COMP:14738"/>
        <dbReference type="Rhea" id="RHEA-COMP:14740"/>
        <dbReference type="ChEBI" id="CHEBI:15378"/>
        <dbReference type="ChEBI" id="CHEBI:29985"/>
        <dbReference type="ChEBI" id="CHEBI:30616"/>
        <dbReference type="ChEBI" id="CHEBI:43474"/>
        <dbReference type="ChEBI" id="CHEBI:141005"/>
        <dbReference type="ChEBI" id="CHEBI:456216"/>
        <dbReference type="EC" id="6.3.2.17"/>
    </reaction>
</comment>
<dbReference type="InterPro" id="IPR013221">
    <property type="entry name" value="Mur_ligase_cen"/>
</dbReference>
<evidence type="ECO:0000256" key="17">
    <source>
        <dbReference type="ARBA" id="ARBA00047493"/>
    </source>
</evidence>